<feature type="domain" description="N-acetyltransferase" evidence="2">
    <location>
        <begin position="8"/>
        <end position="152"/>
    </location>
</feature>
<accession>A0ABP7CMM7</accession>
<evidence type="ECO:0000313" key="4">
    <source>
        <dbReference type="Proteomes" id="UP001500051"/>
    </source>
</evidence>
<dbReference type="InterPro" id="IPR050769">
    <property type="entry name" value="NAT_camello-type"/>
</dbReference>
<dbReference type="PANTHER" id="PTHR13947:SF37">
    <property type="entry name" value="LD18367P"/>
    <property type="match status" value="1"/>
</dbReference>
<dbReference type="Proteomes" id="UP001500051">
    <property type="component" value="Unassembled WGS sequence"/>
</dbReference>
<dbReference type="PROSITE" id="PS51186">
    <property type="entry name" value="GNAT"/>
    <property type="match status" value="1"/>
</dbReference>
<dbReference type="EMBL" id="BAAAYX010000002">
    <property type="protein sequence ID" value="GAA3691371.1"/>
    <property type="molecule type" value="Genomic_DNA"/>
</dbReference>
<dbReference type="Pfam" id="PF00583">
    <property type="entry name" value="Acetyltransf_1"/>
    <property type="match status" value="1"/>
</dbReference>
<dbReference type="Gene3D" id="3.40.630.30">
    <property type="match status" value="1"/>
</dbReference>
<proteinExistence type="predicted"/>
<dbReference type="PANTHER" id="PTHR13947">
    <property type="entry name" value="GNAT FAMILY N-ACETYLTRANSFERASE"/>
    <property type="match status" value="1"/>
</dbReference>
<dbReference type="InterPro" id="IPR000182">
    <property type="entry name" value="GNAT_dom"/>
</dbReference>
<protein>
    <recommendedName>
        <fullName evidence="2">N-acetyltransferase domain-containing protein</fullName>
    </recommendedName>
</protein>
<sequence>MSADRPGVSIAAARRDDLPGIMGLEVAGFTPSEQWSERSWQGELLGDGRTTLLARRHVPVGVIALQTVADVADLHRLVVSPRHRRQGVGAALVVAGLTAVRHAGARSVMLEVAWDNDPAIALYQWLGFEQLTARDDYYGPGRHALILRLWDLPAWSPPDHAPPTKETA</sequence>
<comment type="caution">
    <text evidence="3">The sequence shown here is derived from an EMBL/GenBank/DDBJ whole genome shotgun (WGS) entry which is preliminary data.</text>
</comment>
<reference evidence="4" key="1">
    <citation type="journal article" date="2019" name="Int. J. Syst. Evol. Microbiol.">
        <title>The Global Catalogue of Microorganisms (GCM) 10K type strain sequencing project: providing services to taxonomists for standard genome sequencing and annotation.</title>
        <authorList>
            <consortium name="The Broad Institute Genomics Platform"/>
            <consortium name="The Broad Institute Genome Sequencing Center for Infectious Disease"/>
            <person name="Wu L."/>
            <person name="Ma J."/>
        </authorList>
    </citation>
    <scope>NUCLEOTIDE SEQUENCE [LARGE SCALE GENOMIC DNA]</scope>
    <source>
        <strain evidence="4">JCM 16548</strain>
    </source>
</reference>
<organism evidence="3 4">
    <name type="scientific">Microlunatus aurantiacus</name>
    <dbReference type="NCBI Taxonomy" id="446786"/>
    <lineage>
        <taxon>Bacteria</taxon>
        <taxon>Bacillati</taxon>
        <taxon>Actinomycetota</taxon>
        <taxon>Actinomycetes</taxon>
        <taxon>Propionibacteriales</taxon>
        <taxon>Propionibacteriaceae</taxon>
        <taxon>Microlunatus</taxon>
    </lineage>
</organism>
<evidence type="ECO:0000256" key="1">
    <source>
        <dbReference type="ARBA" id="ARBA00022679"/>
    </source>
</evidence>
<dbReference type="RefSeq" id="WP_344810506.1">
    <property type="nucleotide sequence ID" value="NZ_BAAAYX010000002.1"/>
</dbReference>
<name>A0ABP7CMM7_9ACTN</name>
<keyword evidence="4" id="KW-1185">Reference proteome</keyword>
<evidence type="ECO:0000259" key="2">
    <source>
        <dbReference type="PROSITE" id="PS51186"/>
    </source>
</evidence>
<keyword evidence="1" id="KW-0808">Transferase</keyword>
<dbReference type="SUPFAM" id="SSF55729">
    <property type="entry name" value="Acyl-CoA N-acyltransferases (Nat)"/>
    <property type="match status" value="1"/>
</dbReference>
<evidence type="ECO:0000313" key="3">
    <source>
        <dbReference type="EMBL" id="GAA3691371.1"/>
    </source>
</evidence>
<dbReference type="InterPro" id="IPR016181">
    <property type="entry name" value="Acyl_CoA_acyltransferase"/>
</dbReference>
<dbReference type="CDD" id="cd04301">
    <property type="entry name" value="NAT_SF"/>
    <property type="match status" value="1"/>
</dbReference>
<gene>
    <name evidence="3" type="ORF">GCM10022204_03140</name>
</gene>